<evidence type="ECO:0000313" key="4">
    <source>
        <dbReference type="RefSeq" id="XP_034234575.1"/>
    </source>
</evidence>
<organism evidence="4">
    <name type="scientific">Thrips palmi</name>
    <name type="common">Melon thrips</name>
    <dbReference type="NCBI Taxonomy" id="161013"/>
    <lineage>
        <taxon>Eukaryota</taxon>
        <taxon>Metazoa</taxon>
        <taxon>Ecdysozoa</taxon>
        <taxon>Arthropoda</taxon>
        <taxon>Hexapoda</taxon>
        <taxon>Insecta</taxon>
        <taxon>Pterygota</taxon>
        <taxon>Neoptera</taxon>
        <taxon>Paraneoptera</taxon>
        <taxon>Thysanoptera</taxon>
        <taxon>Terebrantia</taxon>
        <taxon>Thripoidea</taxon>
        <taxon>Thripidae</taxon>
        <taxon>Thrips</taxon>
    </lineage>
</organism>
<dbReference type="OrthoDB" id="6134571at2759"/>
<protein>
    <submittedName>
        <fullName evidence="3 4">Uncharacterized protein LOC117641400</fullName>
    </submittedName>
</protein>
<dbReference type="RefSeq" id="XP_034234575.1">
    <property type="nucleotide sequence ID" value="XM_034378684.1"/>
</dbReference>
<gene>
    <name evidence="3 4 5" type="primary">LOC117641400</name>
</gene>
<evidence type="ECO:0000313" key="5">
    <source>
        <dbReference type="RefSeq" id="XP_034234576.1"/>
    </source>
</evidence>
<dbReference type="RefSeq" id="XP_034234576.1">
    <property type="nucleotide sequence ID" value="XM_034378685.1"/>
</dbReference>
<dbReference type="RefSeq" id="XP_034234574.1">
    <property type="nucleotide sequence ID" value="XM_034378683.1"/>
</dbReference>
<reference evidence="3 4" key="1">
    <citation type="submission" date="2025-04" db="UniProtKB">
        <authorList>
            <consortium name="RefSeq"/>
        </authorList>
    </citation>
    <scope>IDENTIFICATION</scope>
    <source>
        <tissue evidence="3 4">Total insect</tissue>
    </source>
</reference>
<evidence type="ECO:0000256" key="1">
    <source>
        <dbReference type="SAM" id="MobiDB-lite"/>
    </source>
</evidence>
<proteinExistence type="predicted"/>
<evidence type="ECO:0000313" key="3">
    <source>
        <dbReference type="RefSeq" id="XP_034234574.1"/>
    </source>
</evidence>
<dbReference type="GeneID" id="117641400"/>
<dbReference type="Proteomes" id="UP000515158">
    <property type="component" value="Unplaced"/>
</dbReference>
<keyword evidence="2" id="KW-1185">Reference proteome</keyword>
<evidence type="ECO:0000313" key="2">
    <source>
        <dbReference type="Proteomes" id="UP000515158"/>
    </source>
</evidence>
<sequence>MGRLGGNRRIALRKRFTKSKQRSVKKNPDTCLTDESGAEHISDDVQAVTENPPLTQPVHCPDTSTLTQARASTPTDQFSAHVATEQPCCLIDTYYSIDNNLSTSPADCKAIDASLDIRSLPVNANQSVNVPFEVQQINSVREITKVNQSASTHQWRGAVPFKVAEIKILEDTSECPDTSCELQLSSSPEPILAKIFPSSSNICNLEEVETRLKHSLPPYWQCINWTVTGDNGISLLKLADSMCFLPQRQIHISENGVVHLFVHGKPLGLDHEIWGKLPERISLSTHAVDESFEYALAIWKLVRRYDICAGCNQPQEQPVANKMERAVFSPNMFRESKYSTTYRSVDCGLLVIPVTRNTVCSACRILRSNIRKRISRQAIKDKKEV</sequence>
<feature type="region of interest" description="Disordered" evidence="1">
    <location>
        <begin position="17"/>
        <end position="38"/>
    </location>
</feature>
<accession>A0A6P8YCL4</accession>
<dbReference type="KEGG" id="tpal:117641400"/>
<dbReference type="AlphaFoldDB" id="A0A6P8YCL4"/>
<name>A0A6P8YCL4_THRPL</name>